<dbReference type="OrthoDB" id="5278907at2759"/>
<name>A0A4V1X932_9PEZI</name>
<comment type="caution">
    <text evidence="2">The sequence shown here is derived from an EMBL/GenBank/DDBJ whole genome shotgun (WGS) entry which is preliminary data.</text>
</comment>
<reference evidence="2 3" key="1">
    <citation type="submission" date="2018-06" db="EMBL/GenBank/DDBJ databases">
        <title>Complete Genomes of Monosporascus.</title>
        <authorList>
            <person name="Robinson A.J."/>
            <person name="Natvig D.O."/>
        </authorList>
    </citation>
    <scope>NUCLEOTIDE SEQUENCE [LARGE SCALE GENOMIC DNA]</scope>
    <source>
        <strain evidence="2 3">CBS 110550</strain>
    </source>
</reference>
<dbReference type="EMBL" id="QJNU01000791">
    <property type="protein sequence ID" value="RYO86088.1"/>
    <property type="molecule type" value="Genomic_DNA"/>
</dbReference>
<organism evidence="2 3">
    <name type="scientific">Monosporascus ibericus</name>
    <dbReference type="NCBI Taxonomy" id="155417"/>
    <lineage>
        <taxon>Eukaryota</taxon>
        <taxon>Fungi</taxon>
        <taxon>Dikarya</taxon>
        <taxon>Ascomycota</taxon>
        <taxon>Pezizomycotina</taxon>
        <taxon>Sordariomycetes</taxon>
        <taxon>Xylariomycetidae</taxon>
        <taxon>Xylariales</taxon>
        <taxon>Xylariales incertae sedis</taxon>
        <taxon>Monosporascus</taxon>
    </lineage>
</organism>
<gene>
    <name evidence="2" type="ORF">DL764_009061</name>
</gene>
<dbReference type="Proteomes" id="UP000293360">
    <property type="component" value="Unassembled WGS sequence"/>
</dbReference>
<dbReference type="STRING" id="155417.A0A4V1X932"/>
<feature type="region of interest" description="Disordered" evidence="1">
    <location>
        <begin position="93"/>
        <end position="114"/>
    </location>
</feature>
<keyword evidence="3" id="KW-1185">Reference proteome</keyword>
<protein>
    <submittedName>
        <fullName evidence="2">Uncharacterized protein</fullName>
    </submittedName>
</protein>
<accession>A0A4V1X932</accession>
<proteinExistence type="predicted"/>
<evidence type="ECO:0000313" key="3">
    <source>
        <dbReference type="Proteomes" id="UP000293360"/>
    </source>
</evidence>
<sequence length="114" mass="13743">MPLKLIANAFCWDKLWPPDFSQLTEKEKFRFERRYKRRVKLATARPRWDKFVRLAQLSSVTFVLVYSIFFMDWETEKQPFQGIRDRFWGAFGSSGQDQRFERQKPNMPAATGQR</sequence>
<evidence type="ECO:0000313" key="2">
    <source>
        <dbReference type="EMBL" id="RYO86088.1"/>
    </source>
</evidence>
<dbReference type="AlphaFoldDB" id="A0A4V1X932"/>
<evidence type="ECO:0000256" key="1">
    <source>
        <dbReference type="SAM" id="MobiDB-lite"/>
    </source>
</evidence>